<organism evidence="4 5">
    <name type="scientific">Aspergillus leporis</name>
    <dbReference type="NCBI Taxonomy" id="41062"/>
    <lineage>
        <taxon>Eukaryota</taxon>
        <taxon>Fungi</taxon>
        <taxon>Dikarya</taxon>
        <taxon>Ascomycota</taxon>
        <taxon>Pezizomycotina</taxon>
        <taxon>Eurotiomycetes</taxon>
        <taxon>Eurotiomycetidae</taxon>
        <taxon>Eurotiales</taxon>
        <taxon>Aspergillaceae</taxon>
        <taxon>Aspergillus</taxon>
        <taxon>Aspergillus subgen. Circumdati</taxon>
    </lineage>
</organism>
<keyword evidence="2" id="KW-0812">Transmembrane</keyword>
<evidence type="ECO:0000259" key="3">
    <source>
        <dbReference type="Pfam" id="PF18142"/>
    </source>
</evidence>
<feature type="compositionally biased region" description="Polar residues" evidence="1">
    <location>
        <begin position="1"/>
        <end position="11"/>
    </location>
</feature>
<dbReference type="AlphaFoldDB" id="A0A5N5WJH1"/>
<dbReference type="Pfam" id="PF18142">
    <property type="entry name" value="SLATT_fungal"/>
    <property type="match status" value="1"/>
</dbReference>
<name>A0A5N5WJH1_9EURO</name>
<keyword evidence="5" id="KW-1185">Reference proteome</keyword>
<gene>
    <name evidence="4" type="ORF">BDV29DRAFT_196448</name>
</gene>
<protein>
    <recommendedName>
        <fullName evidence="3">SMODS and SLOG-associating 2TM effector domain-containing protein</fullName>
    </recommendedName>
</protein>
<sequence length="218" mass="24019">MSSAADQTTFEEGSPLHGKMPESSTSMANGKQLSLSQFQNLVGTIRTATKSTTAPRKRSWSSIWLLKGTDPRDPMAMYPKVLKEEKSALHQLYMFEALVYSCLIAQLAIASALVILSAIGGDHHVVVAILGAVTALIAGILSLVKGQGQPVRLLNYADSLRQVRDDIEFFECGLKAEIMSVTYGQVLSLWERYNTTRDNQMRNRPDVWTSQGNVLGRE</sequence>
<accession>A0A5N5WJH1</accession>
<evidence type="ECO:0000256" key="1">
    <source>
        <dbReference type="SAM" id="MobiDB-lite"/>
    </source>
</evidence>
<proteinExistence type="predicted"/>
<keyword evidence="2" id="KW-0472">Membrane</keyword>
<dbReference type="NCBIfam" id="NF033635">
    <property type="entry name" value="SLATT_fungal"/>
    <property type="match status" value="1"/>
</dbReference>
<dbReference type="InterPro" id="IPR041622">
    <property type="entry name" value="SLATT_fungi"/>
</dbReference>
<feature type="transmembrane region" description="Helical" evidence="2">
    <location>
        <begin position="97"/>
        <end position="119"/>
    </location>
</feature>
<dbReference type="Proteomes" id="UP000326565">
    <property type="component" value="Unassembled WGS sequence"/>
</dbReference>
<keyword evidence="2" id="KW-1133">Transmembrane helix</keyword>
<evidence type="ECO:0000313" key="4">
    <source>
        <dbReference type="EMBL" id="KAB8067434.1"/>
    </source>
</evidence>
<evidence type="ECO:0000256" key="2">
    <source>
        <dbReference type="SAM" id="Phobius"/>
    </source>
</evidence>
<feature type="transmembrane region" description="Helical" evidence="2">
    <location>
        <begin position="125"/>
        <end position="144"/>
    </location>
</feature>
<feature type="domain" description="SMODS and SLOG-associating 2TM effector" evidence="3">
    <location>
        <begin position="81"/>
        <end position="198"/>
    </location>
</feature>
<dbReference type="PANTHER" id="PTHR38793:SF3">
    <property type="entry name" value="SMODS AND SLOG-ASSOCIATING 2TM EFFECTOR DOMAIN-CONTAINING PROTEIN"/>
    <property type="match status" value="1"/>
</dbReference>
<dbReference type="OrthoDB" id="4472872at2759"/>
<dbReference type="EMBL" id="ML732489">
    <property type="protein sequence ID" value="KAB8067434.1"/>
    <property type="molecule type" value="Genomic_DNA"/>
</dbReference>
<reference evidence="4 5" key="1">
    <citation type="submission" date="2019-04" db="EMBL/GenBank/DDBJ databases">
        <title>Friends and foes A comparative genomics study of 23 Aspergillus species from section Flavi.</title>
        <authorList>
            <consortium name="DOE Joint Genome Institute"/>
            <person name="Kjaerbolling I."/>
            <person name="Vesth T."/>
            <person name="Frisvad J.C."/>
            <person name="Nybo J.L."/>
            <person name="Theobald S."/>
            <person name="Kildgaard S."/>
            <person name="Isbrandt T."/>
            <person name="Kuo A."/>
            <person name="Sato A."/>
            <person name="Lyhne E.K."/>
            <person name="Kogle M.E."/>
            <person name="Wiebenga A."/>
            <person name="Kun R.S."/>
            <person name="Lubbers R.J."/>
            <person name="Makela M.R."/>
            <person name="Barry K."/>
            <person name="Chovatia M."/>
            <person name="Clum A."/>
            <person name="Daum C."/>
            <person name="Haridas S."/>
            <person name="He G."/>
            <person name="LaButti K."/>
            <person name="Lipzen A."/>
            <person name="Mondo S."/>
            <person name="Riley R."/>
            <person name="Salamov A."/>
            <person name="Simmons B.A."/>
            <person name="Magnuson J.K."/>
            <person name="Henrissat B."/>
            <person name="Mortensen U.H."/>
            <person name="Larsen T.O."/>
            <person name="Devries R.P."/>
            <person name="Grigoriev I.V."/>
            <person name="Machida M."/>
            <person name="Baker S.E."/>
            <person name="Andersen M.R."/>
        </authorList>
    </citation>
    <scope>NUCLEOTIDE SEQUENCE [LARGE SCALE GENOMIC DNA]</scope>
    <source>
        <strain evidence="4 5">CBS 151.66</strain>
    </source>
</reference>
<feature type="region of interest" description="Disordered" evidence="1">
    <location>
        <begin position="1"/>
        <end position="27"/>
    </location>
</feature>
<dbReference type="PANTHER" id="PTHR38793">
    <property type="entry name" value="SLATT_FUNGAL DOMAIN-CONTAINING PROTEIN-RELATED"/>
    <property type="match status" value="1"/>
</dbReference>
<evidence type="ECO:0000313" key="5">
    <source>
        <dbReference type="Proteomes" id="UP000326565"/>
    </source>
</evidence>